<feature type="region of interest" description="Disordered" evidence="1">
    <location>
        <begin position="238"/>
        <end position="257"/>
    </location>
</feature>
<dbReference type="AlphaFoldDB" id="A0AAV5QPT7"/>
<evidence type="ECO:0000313" key="3">
    <source>
        <dbReference type="EMBL" id="GMM36955.1"/>
    </source>
</evidence>
<dbReference type="PANTHER" id="PTHR12963">
    <property type="entry name" value="THYROID RECEPTOR INTERACTING PROTEIN RELATED"/>
    <property type="match status" value="1"/>
</dbReference>
<name>A0AAV5QPT7_9ASCO</name>
<dbReference type="RefSeq" id="XP_064853951.1">
    <property type="nucleotide sequence ID" value="XM_064997879.1"/>
</dbReference>
<dbReference type="PANTHER" id="PTHR12963:SF4">
    <property type="entry name" value="ACTIVATING SIGNAL COINTEGRATOR 1"/>
    <property type="match status" value="1"/>
</dbReference>
<feature type="compositionally biased region" description="Acidic residues" evidence="1">
    <location>
        <begin position="409"/>
        <end position="431"/>
    </location>
</feature>
<dbReference type="GO" id="GO:0008270">
    <property type="term" value="F:zinc ion binding"/>
    <property type="evidence" value="ECO:0007669"/>
    <property type="project" value="InterPro"/>
</dbReference>
<dbReference type="EMBL" id="BTFZ01000011">
    <property type="protein sequence ID" value="GMM36955.1"/>
    <property type="molecule type" value="Genomic_DNA"/>
</dbReference>
<dbReference type="GO" id="GO:0180022">
    <property type="term" value="C:RQC-trigger complex"/>
    <property type="evidence" value="ECO:0007669"/>
    <property type="project" value="InterPro"/>
</dbReference>
<feature type="region of interest" description="Disordered" evidence="1">
    <location>
        <begin position="403"/>
        <end position="433"/>
    </location>
</feature>
<accession>A0AAV5QPT7</accession>
<proteinExistence type="predicted"/>
<organism evidence="3 4">
    <name type="scientific">Saccharomycopsis crataegensis</name>
    <dbReference type="NCBI Taxonomy" id="43959"/>
    <lineage>
        <taxon>Eukaryota</taxon>
        <taxon>Fungi</taxon>
        <taxon>Dikarya</taxon>
        <taxon>Ascomycota</taxon>
        <taxon>Saccharomycotina</taxon>
        <taxon>Saccharomycetes</taxon>
        <taxon>Saccharomycopsidaceae</taxon>
        <taxon>Saccharomycopsis</taxon>
    </lineage>
</organism>
<reference evidence="3 4" key="1">
    <citation type="journal article" date="2023" name="Elife">
        <title>Identification of key yeast species and microbe-microbe interactions impacting larval growth of Drosophila in the wild.</title>
        <authorList>
            <person name="Mure A."/>
            <person name="Sugiura Y."/>
            <person name="Maeda R."/>
            <person name="Honda K."/>
            <person name="Sakurai N."/>
            <person name="Takahashi Y."/>
            <person name="Watada M."/>
            <person name="Katoh T."/>
            <person name="Gotoh A."/>
            <person name="Gotoh Y."/>
            <person name="Taniguchi I."/>
            <person name="Nakamura K."/>
            <person name="Hayashi T."/>
            <person name="Katayama T."/>
            <person name="Uemura T."/>
            <person name="Hattori Y."/>
        </authorList>
    </citation>
    <scope>NUCLEOTIDE SEQUENCE [LARGE SCALE GENOMIC DNA]</scope>
    <source>
        <strain evidence="3 4">SC-9</strain>
    </source>
</reference>
<evidence type="ECO:0000313" key="4">
    <source>
        <dbReference type="Proteomes" id="UP001360560"/>
    </source>
</evidence>
<feature type="domain" description="TRIP4/RQT4 C2HC5-type zinc finger" evidence="2">
    <location>
        <begin position="176"/>
        <end position="227"/>
    </location>
</feature>
<comment type="caution">
    <text evidence="3">The sequence shown here is derived from an EMBL/GenBank/DDBJ whole genome shotgun (WGS) entry which is preliminary data.</text>
</comment>
<feature type="compositionally biased region" description="Polar residues" evidence="1">
    <location>
        <begin position="500"/>
        <end position="511"/>
    </location>
</feature>
<sequence length="522" mass="58416">MALISKATLRKKLFEILPLDNDSLDQAIDYSLTLKSNQEIAGHFTGLAGDSPLVIEFINDVISYRDQVANSRKTNNNNDNINNNSKVKGKTQTNNSVWSSNNKDSKMKSKPVPSTKQRLSSAKSSHTVSQLVDQTPTAKTKKGVKTKNKAQKLNDISDLDELLNKLEYGGANSNVKCDCMAVRHGLNRAIPNCLNCGKIICMKESGRTTCSFCDKPLISLSEKLEMVRLLQKEKEKLMDETTGGTNNSAPVAPSKKKKEKLTISMGAGSSFFSQQDKLFASIEKKEKQKKINEQRKKADEVDVGKLNDDLAKAQSTLNKLLGYQENSTARTKIIDQVSDYSLPSDTNIWTKSSLHKILELKKQQRNLKKKEKLESERGGRGKKFISLNVKGGKVTIQEASTGKGLEYDSASDFDDDYENEDDDEAVDSEDEEIKKSIKELESKIKDEEKDNEKKAAKQRWDYSKDLEKWKNRQPRYTGIGNLITDDNAGEGDAGDDNENQTFDRLQTSITDNAPMEELMLNL</sequence>
<feature type="compositionally biased region" description="Acidic residues" evidence="1">
    <location>
        <begin position="487"/>
        <end position="498"/>
    </location>
</feature>
<dbReference type="GO" id="GO:0072344">
    <property type="term" value="P:rescue of stalled ribosome"/>
    <property type="evidence" value="ECO:0007669"/>
    <property type="project" value="InterPro"/>
</dbReference>
<evidence type="ECO:0000256" key="1">
    <source>
        <dbReference type="SAM" id="MobiDB-lite"/>
    </source>
</evidence>
<dbReference type="GO" id="GO:0045893">
    <property type="term" value="P:positive regulation of DNA-templated transcription"/>
    <property type="evidence" value="ECO:0007669"/>
    <property type="project" value="TreeGrafter"/>
</dbReference>
<dbReference type="GO" id="GO:0005634">
    <property type="term" value="C:nucleus"/>
    <property type="evidence" value="ECO:0007669"/>
    <property type="project" value="InterPro"/>
</dbReference>
<feature type="compositionally biased region" description="Polar residues" evidence="1">
    <location>
        <begin position="112"/>
        <end position="134"/>
    </location>
</feature>
<feature type="region of interest" description="Disordered" evidence="1">
    <location>
        <begin position="477"/>
        <end position="522"/>
    </location>
</feature>
<dbReference type="InterPro" id="IPR039128">
    <property type="entry name" value="TRIP4-like"/>
</dbReference>
<feature type="region of interest" description="Disordered" evidence="1">
    <location>
        <begin position="70"/>
        <end position="143"/>
    </location>
</feature>
<dbReference type="InterPro" id="IPR009349">
    <property type="entry name" value="TRIP4/RQT4_C2HC5_Znf"/>
</dbReference>
<gene>
    <name evidence="3" type="ORF">DASC09_042800</name>
</gene>
<dbReference type="GeneID" id="90074930"/>
<keyword evidence="4" id="KW-1185">Reference proteome</keyword>
<dbReference type="Pfam" id="PF06221">
    <property type="entry name" value="zf-C2HC5"/>
    <property type="match status" value="1"/>
</dbReference>
<evidence type="ECO:0000259" key="2">
    <source>
        <dbReference type="Pfam" id="PF06221"/>
    </source>
</evidence>
<feature type="compositionally biased region" description="Low complexity" evidence="1">
    <location>
        <begin position="75"/>
        <end position="84"/>
    </location>
</feature>
<protein>
    <submittedName>
        <fullName evidence="3">Rqt4 protein</fullName>
    </submittedName>
</protein>
<dbReference type="Proteomes" id="UP001360560">
    <property type="component" value="Unassembled WGS sequence"/>
</dbReference>